<evidence type="ECO:0000256" key="4">
    <source>
        <dbReference type="ARBA" id="ARBA00022741"/>
    </source>
</evidence>
<proteinExistence type="predicted"/>
<dbReference type="SUPFAM" id="SSF56112">
    <property type="entry name" value="Protein kinase-like (PK-like)"/>
    <property type="match status" value="1"/>
</dbReference>
<dbReference type="EMBL" id="QGKX02000095">
    <property type="protein sequence ID" value="KAF3569897.1"/>
    <property type="molecule type" value="Genomic_DNA"/>
</dbReference>
<feature type="domain" description="Protein kinase" evidence="9">
    <location>
        <begin position="1"/>
        <end position="130"/>
    </location>
</feature>
<dbReference type="AlphaFoldDB" id="A0A8S9RAT5"/>
<keyword evidence="4" id="KW-0547">Nucleotide-binding</keyword>
<dbReference type="Pfam" id="PF11883">
    <property type="entry name" value="DUF3403"/>
    <property type="match status" value="1"/>
</dbReference>
<keyword evidence="3" id="KW-0808">Transferase</keyword>
<protein>
    <recommendedName>
        <fullName evidence="1">non-specific serine/threonine protein kinase</fullName>
        <ecNumber evidence="1">2.7.11.1</ecNumber>
    </recommendedName>
</protein>
<comment type="catalytic activity">
    <reaction evidence="7">
        <text>L-threonyl-[protein] + ATP = O-phospho-L-threonyl-[protein] + ADP + H(+)</text>
        <dbReference type="Rhea" id="RHEA:46608"/>
        <dbReference type="Rhea" id="RHEA-COMP:11060"/>
        <dbReference type="Rhea" id="RHEA-COMP:11605"/>
        <dbReference type="ChEBI" id="CHEBI:15378"/>
        <dbReference type="ChEBI" id="CHEBI:30013"/>
        <dbReference type="ChEBI" id="CHEBI:30616"/>
        <dbReference type="ChEBI" id="CHEBI:61977"/>
        <dbReference type="ChEBI" id="CHEBI:456216"/>
        <dbReference type="EC" id="2.7.11.1"/>
    </reaction>
</comment>
<evidence type="ECO:0000256" key="2">
    <source>
        <dbReference type="ARBA" id="ARBA00022527"/>
    </source>
</evidence>
<dbReference type="InterPro" id="IPR000719">
    <property type="entry name" value="Prot_kinase_dom"/>
</dbReference>
<dbReference type="EC" id="2.7.11.1" evidence="1"/>
<comment type="caution">
    <text evidence="10">The sequence shown here is derived from an EMBL/GenBank/DDBJ whole genome shotgun (WGS) entry which is preliminary data.</text>
</comment>
<evidence type="ECO:0000256" key="6">
    <source>
        <dbReference type="ARBA" id="ARBA00022840"/>
    </source>
</evidence>
<dbReference type="InterPro" id="IPR021820">
    <property type="entry name" value="S-locus_recpt_kinase_C"/>
</dbReference>
<keyword evidence="5" id="KW-0418">Kinase</keyword>
<keyword evidence="2" id="KW-0723">Serine/threonine-protein kinase</keyword>
<dbReference type="GO" id="GO:0005886">
    <property type="term" value="C:plasma membrane"/>
    <property type="evidence" value="ECO:0007669"/>
    <property type="project" value="TreeGrafter"/>
</dbReference>
<sequence length="158" mass="17401">MNPKISDFGFAQMYQGTEYQDHTRRIVGTLGYMAHEYAYTGRFSEKLDIYSFGVLLSETKQQASDSWAKNGGDELLNKDVSSCCPLEVGRCVQIGLLCVQHQPANIPNTLELLSTLATTSDLQSPEQPTFSLHKTDDGSAYKGLSTVNEITQSAILGR</sequence>
<evidence type="ECO:0000256" key="8">
    <source>
        <dbReference type="ARBA" id="ARBA00048679"/>
    </source>
</evidence>
<dbReference type="PROSITE" id="PS50011">
    <property type="entry name" value="PROTEIN_KINASE_DOM"/>
    <property type="match status" value="1"/>
</dbReference>
<organism evidence="10 11">
    <name type="scientific">Brassica cretica</name>
    <name type="common">Mustard</name>
    <dbReference type="NCBI Taxonomy" id="69181"/>
    <lineage>
        <taxon>Eukaryota</taxon>
        <taxon>Viridiplantae</taxon>
        <taxon>Streptophyta</taxon>
        <taxon>Embryophyta</taxon>
        <taxon>Tracheophyta</taxon>
        <taxon>Spermatophyta</taxon>
        <taxon>Magnoliopsida</taxon>
        <taxon>eudicotyledons</taxon>
        <taxon>Gunneridae</taxon>
        <taxon>Pentapetalae</taxon>
        <taxon>rosids</taxon>
        <taxon>malvids</taxon>
        <taxon>Brassicales</taxon>
        <taxon>Brassicaceae</taxon>
        <taxon>Brassiceae</taxon>
        <taxon>Brassica</taxon>
    </lineage>
</organism>
<dbReference type="Pfam" id="PF07714">
    <property type="entry name" value="PK_Tyr_Ser-Thr"/>
    <property type="match status" value="1"/>
</dbReference>
<dbReference type="GO" id="GO:0005524">
    <property type="term" value="F:ATP binding"/>
    <property type="evidence" value="ECO:0007669"/>
    <property type="project" value="UniProtKB-KW"/>
</dbReference>
<accession>A0A8S9RAT5</accession>
<evidence type="ECO:0000256" key="1">
    <source>
        <dbReference type="ARBA" id="ARBA00012513"/>
    </source>
</evidence>
<evidence type="ECO:0000313" key="11">
    <source>
        <dbReference type="Proteomes" id="UP000712600"/>
    </source>
</evidence>
<gene>
    <name evidence="10" type="ORF">F2Q69_00060022</name>
</gene>
<dbReference type="GO" id="GO:0045087">
    <property type="term" value="P:innate immune response"/>
    <property type="evidence" value="ECO:0007669"/>
    <property type="project" value="TreeGrafter"/>
</dbReference>
<evidence type="ECO:0000256" key="3">
    <source>
        <dbReference type="ARBA" id="ARBA00022679"/>
    </source>
</evidence>
<evidence type="ECO:0000313" key="10">
    <source>
        <dbReference type="EMBL" id="KAF3569897.1"/>
    </source>
</evidence>
<reference evidence="10" key="1">
    <citation type="submission" date="2019-12" db="EMBL/GenBank/DDBJ databases">
        <title>Genome sequencing and annotation of Brassica cretica.</title>
        <authorList>
            <person name="Studholme D.J."/>
            <person name="Sarris P."/>
        </authorList>
    </citation>
    <scope>NUCLEOTIDE SEQUENCE</scope>
    <source>
        <strain evidence="10">PFS-109/04</strain>
        <tissue evidence="10">Leaf</tissue>
    </source>
</reference>
<evidence type="ECO:0000259" key="9">
    <source>
        <dbReference type="PROSITE" id="PS50011"/>
    </source>
</evidence>
<name>A0A8S9RAT5_BRACR</name>
<dbReference type="InterPro" id="IPR011009">
    <property type="entry name" value="Kinase-like_dom_sf"/>
</dbReference>
<dbReference type="GO" id="GO:0004674">
    <property type="term" value="F:protein serine/threonine kinase activity"/>
    <property type="evidence" value="ECO:0007669"/>
    <property type="project" value="UniProtKB-KW"/>
</dbReference>
<keyword evidence="6" id="KW-0067">ATP-binding</keyword>
<evidence type="ECO:0000256" key="7">
    <source>
        <dbReference type="ARBA" id="ARBA00047899"/>
    </source>
</evidence>
<dbReference type="InterPro" id="IPR001245">
    <property type="entry name" value="Ser-Thr/Tyr_kinase_cat_dom"/>
</dbReference>
<dbReference type="Proteomes" id="UP000712600">
    <property type="component" value="Unassembled WGS sequence"/>
</dbReference>
<comment type="catalytic activity">
    <reaction evidence="8">
        <text>L-seryl-[protein] + ATP = O-phospho-L-seryl-[protein] + ADP + H(+)</text>
        <dbReference type="Rhea" id="RHEA:17989"/>
        <dbReference type="Rhea" id="RHEA-COMP:9863"/>
        <dbReference type="Rhea" id="RHEA-COMP:11604"/>
        <dbReference type="ChEBI" id="CHEBI:15378"/>
        <dbReference type="ChEBI" id="CHEBI:29999"/>
        <dbReference type="ChEBI" id="CHEBI:30616"/>
        <dbReference type="ChEBI" id="CHEBI:83421"/>
        <dbReference type="ChEBI" id="CHEBI:456216"/>
        <dbReference type="EC" id="2.7.11.1"/>
    </reaction>
</comment>
<evidence type="ECO:0000256" key="5">
    <source>
        <dbReference type="ARBA" id="ARBA00022777"/>
    </source>
</evidence>
<dbReference type="PANTHER" id="PTHR27002">
    <property type="entry name" value="RECEPTOR-LIKE SERINE/THREONINE-PROTEIN KINASE SD1-8"/>
    <property type="match status" value="1"/>
</dbReference>
<dbReference type="Gene3D" id="1.10.510.10">
    <property type="entry name" value="Transferase(Phosphotransferase) domain 1"/>
    <property type="match status" value="1"/>
</dbReference>
<dbReference type="PANTHER" id="PTHR27002:SF506">
    <property type="entry name" value="ATP BINDING _ PROTEIN KINASE"/>
    <property type="match status" value="1"/>
</dbReference>